<dbReference type="GO" id="GO:0046872">
    <property type="term" value="F:metal ion binding"/>
    <property type="evidence" value="ECO:0007669"/>
    <property type="project" value="UniProtKB-KW"/>
</dbReference>
<accession>A0AAJ7SC22</accession>
<proteinExistence type="inferred from homology"/>
<keyword evidence="8" id="KW-0862">Zinc</keyword>
<dbReference type="GO" id="GO:0006269">
    <property type="term" value="P:DNA replication, synthesis of primer"/>
    <property type="evidence" value="ECO:0007669"/>
    <property type="project" value="UniProtKB-KW"/>
</dbReference>
<dbReference type="AlphaFoldDB" id="A0AAJ7SC22"/>
<evidence type="ECO:0000256" key="9">
    <source>
        <dbReference type="ARBA" id="ARBA00023163"/>
    </source>
</evidence>
<evidence type="ECO:0000256" key="4">
    <source>
        <dbReference type="ARBA" id="ARBA00022679"/>
    </source>
</evidence>
<name>A0AAJ7SC22_9HYME</name>
<protein>
    <recommendedName>
        <fullName evidence="10">DNA primase</fullName>
        <ecNumber evidence="10">2.7.7.-</ecNumber>
    </recommendedName>
</protein>
<keyword evidence="3 10" id="KW-0639">Primosome</keyword>
<evidence type="ECO:0000313" key="12">
    <source>
        <dbReference type="RefSeq" id="XP_026675331.1"/>
    </source>
</evidence>
<dbReference type="NCBIfam" id="TIGR00335">
    <property type="entry name" value="primase_sml"/>
    <property type="match status" value="1"/>
</dbReference>
<evidence type="ECO:0000256" key="3">
    <source>
        <dbReference type="ARBA" id="ARBA00022515"/>
    </source>
</evidence>
<comment type="similarity">
    <text evidence="1 10">Belongs to the eukaryotic-type primase small subunit family.</text>
</comment>
<dbReference type="EC" id="2.7.7.-" evidence="10"/>
<evidence type="ECO:0000313" key="11">
    <source>
        <dbReference type="Proteomes" id="UP000694925"/>
    </source>
</evidence>
<evidence type="ECO:0000256" key="1">
    <source>
        <dbReference type="ARBA" id="ARBA00009762"/>
    </source>
</evidence>
<dbReference type="PANTHER" id="PTHR10536">
    <property type="entry name" value="DNA PRIMASE SMALL SUBUNIT"/>
    <property type="match status" value="1"/>
</dbReference>
<dbReference type="InterPro" id="IPR014052">
    <property type="entry name" value="DNA_primase_ssu_euk/arc"/>
</dbReference>
<evidence type="ECO:0000256" key="7">
    <source>
        <dbReference type="ARBA" id="ARBA00022723"/>
    </source>
</evidence>
<keyword evidence="11" id="KW-1185">Reference proteome</keyword>
<reference evidence="12" key="1">
    <citation type="submission" date="2025-08" db="UniProtKB">
        <authorList>
            <consortium name="RefSeq"/>
        </authorList>
    </citation>
    <scope>IDENTIFICATION</scope>
    <source>
        <tissue evidence="12">Whole body</tissue>
    </source>
</reference>
<dbReference type="Pfam" id="PF01896">
    <property type="entry name" value="DNA_primase_S"/>
    <property type="match status" value="1"/>
</dbReference>
<dbReference type="Proteomes" id="UP000694925">
    <property type="component" value="Unplaced"/>
</dbReference>
<keyword evidence="9" id="KW-0804">Transcription</keyword>
<dbReference type="RefSeq" id="XP_026675331.1">
    <property type="nucleotide sequence ID" value="XM_026819530.1"/>
</dbReference>
<dbReference type="GO" id="GO:0003899">
    <property type="term" value="F:DNA-directed RNA polymerase activity"/>
    <property type="evidence" value="ECO:0007669"/>
    <property type="project" value="InterPro"/>
</dbReference>
<keyword evidence="2 10" id="KW-0240">DNA-directed RNA polymerase</keyword>
<keyword evidence="4 10" id="KW-0808">Transferase</keyword>
<evidence type="ECO:0000256" key="5">
    <source>
        <dbReference type="ARBA" id="ARBA00022695"/>
    </source>
</evidence>
<sequence length="405" mass="48057">MINLEESTPFEDTINSELAIYYKRLFPFEDYYRWMSYRNQSIFQRREFAFTIIKNKKEIYIRHQSFDNAKKLEVEVRNLKPTKIHIGAMYNVRPTKPCYNNYFPTERELIFDIDINDYDDIRTCCTGDQICPKCWKFMALACKILDNGLRIDFGYNHILWVFSGRRGIHCWVCDQRARILSPSERQTVGKYFQIINGGKYTYKKVKLDNRTQYLISSALDMIRPIFVPFIVKEQDILGTNERLAKFLNVIYDAEDREALRSQMETLETSSQRWNTFVCYIENLLDKTKKEHHKYTYLIDEIMLQYTYPRMDIKVTETMNHLLKGPFCVHPKTGKISVPFSISTVDEFSTDNVPTIEILTEEMTKIDLEEGESVENINAERKNYKTSLDPALTVFREFISNLEYDK</sequence>
<dbReference type="InterPro" id="IPR002755">
    <property type="entry name" value="DNA_primase_S"/>
</dbReference>
<dbReference type="SUPFAM" id="SSF56747">
    <property type="entry name" value="Prim-pol domain"/>
    <property type="match status" value="1"/>
</dbReference>
<evidence type="ECO:0000256" key="2">
    <source>
        <dbReference type="ARBA" id="ARBA00022478"/>
    </source>
</evidence>
<gene>
    <name evidence="12" type="primary">LOC108632247</name>
</gene>
<keyword evidence="7" id="KW-0479">Metal-binding</keyword>
<dbReference type="Gene3D" id="3.90.920.10">
    <property type="entry name" value="DNA primase, PRIM domain"/>
    <property type="match status" value="1"/>
</dbReference>
<evidence type="ECO:0000256" key="8">
    <source>
        <dbReference type="ARBA" id="ARBA00022833"/>
    </source>
</evidence>
<keyword evidence="5" id="KW-0548">Nucleotidyltransferase</keyword>
<dbReference type="GeneID" id="108632247"/>
<evidence type="ECO:0000256" key="10">
    <source>
        <dbReference type="RuleBase" id="RU003514"/>
    </source>
</evidence>
<dbReference type="GO" id="GO:0005658">
    <property type="term" value="C:alpha DNA polymerase:primase complex"/>
    <property type="evidence" value="ECO:0007669"/>
    <property type="project" value="UniProtKB-ARBA"/>
</dbReference>
<evidence type="ECO:0000256" key="6">
    <source>
        <dbReference type="ARBA" id="ARBA00022705"/>
    </source>
</evidence>
<keyword evidence="6 10" id="KW-0235">DNA replication</keyword>
<organism evidence="11 12">
    <name type="scientific">Ceratina calcarata</name>
    <dbReference type="NCBI Taxonomy" id="156304"/>
    <lineage>
        <taxon>Eukaryota</taxon>
        <taxon>Metazoa</taxon>
        <taxon>Ecdysozoa</taxon>
        <taxon>Arthropoda</taxon>
        <taxon>Hexapoda</taxon>
        <taxon>Insecta</taxon>
        <taxon>Pterygota</taxon>
        <taxon>Neoptera</taxon>
        <taxon>Endopterygota</taxon>
        <taxon>Hymenoptera</taxon>
        <taxon>Apocrita</taxon>
        <taxon>Aculeata</taxon>
        <taxon>Apoidea</taxon>
        <taxon>Anthophila</taxon>
        <taxon>Apidae</taxon>
        <taxon>Ceratina</taxon>
        <taxon>Zadontomerus</taxon>
    </lineage>
</organism>
<dbReference type="FunFam" id="3.90.920.10:FF:000003">
    <property type="entry name" value="DNA primase"/>
    <property type="match status" value="1"/>
</dbReference>